<dbReference type="CDD" id="cd06164">
    <property type="entry name" value="S2P-M50_SpoIVFB_CBS"/>
    <property type="match status" value="1"/>
</dbReference>
<dbReference type="AlphaFoldDB" id="A0A9X9X012"/>
<name>A0A9X9X012_9PROT</name>
<evidence type="ECO:0000256" key="10">
    <source>
        <dbReference type="ARBA" id="ARBA00022989"/>
    </source>
</evidence>
<evidence type="ECO:0000256" key="9">
    <source>
        <dbReference type="ARBA" id="ARBA00022833"/>
    </source>
</evidence>
<feature type="binding site" evidence="16">
    <location>
        <position position="161"/>
    </location>
    <ligand>
        <name>Zn(2+)</name>
        <dbReference type="ChEBI" id="CHEBI:29105"/>
        <note>catalytic</note>
    </ligand>
</feature>
<dbReference type="Pfam" id="PF02163">
    <property type="entry name" value="Peptidase_M50"/>
    <property type="match status" value="2"/>
</dbReference>
<evidence type="ECO:0000256" key="1">
    <source>
        <dbReference type="ARBA" id="ARBA00004651"/>
    </source>
</evidence>
<dbReference type="GO" id="GO:0008237">
    <property type="term" value="F:metallopeptidase activity"/>
    <property type="evidence" value="ECO:0007669"/>
    <property type="project" value="UniProtKB-UniRule"/>
</dbReference>
<keyword evidence="13 14" id="KW-0472">Membrane</keyword>
<dbReference type="GO" id="GO:0005886">
    <property type="term" value="C:plasma membrane"/>
    <property type="evidence" value="ECO:0007669"/>
    <property type="project" value="UniProtKB-SubCell"/>
</dbReference>
<feature type="transmembrane region" description="Helical" evidence="14">
    <location>
        <begin position="99"/>
        <end position="122"/>
    </location>
</feature>
<feature type="domain" description="CBS" evidence="18">
    <location>
        <begin position="238"/>
        <end position="294"/>
    </location>
</feature>
<comment type="similarity">
    <text evidence="2 14">Belongs to the peptidase M50B family.</text>
</comment>
<evidence type="ECO:0000256" key="5">
    <source>
        <dbReference type="ARBA" id="ARBA00022692"/>
    </source>
</evidence>
<feature type="transmembrane region" description="Helical" evidence="14">
    <location>
        <begin position="12"/>
        <end position="30"/>
    </location>
</feature>
<keyword evidence="9 14" id="KW-0862">Zinc</keyword>
<keyword evidence="10 14" id="KW-1133">Transmembrane helix</keyword>
<reference evidence="19" key="2">
    <citation type="journal article" date="2021" name="Syst. Appl. Microbiol.">
        <title>Roseomonas hellenica sp. nov., isolated from roots of wild-growing Alkanna tinctoria.</title>
        <authorList>
            <person name="Rat A."/>
            <person name="Naranjo H.D."/>
            <person name="Lebbe L."/>
            <person name="Cnockaert M."/>
            <person name="Krigas N."/>
            <person name="Grigoriadou K."/>
            <person name="Maloupa E."/>
            <person name="Willems A."/>
        </authorList>
    </citation>
    <scope>NUCLEOTIDE SEQUENCE</scope>
    <source>
        <strain evidence="19">LMG 31231</strain>
    </source>
</reference>
<feature type="transmembrane region" description="Helical" evidence="14">
    <location>
        <begin position="42"/>
        <end position="60"/>
    </location>
</feature>
<dbReference type="SUPFAM" id="SSF54631">
    <property type="entry name" value="CBS-domain pair"/>
    <property type="match status" value="1"/>
</dbReference>
<accession>A0A9X9X012</accession>
<feature type="binding site" evidence="16">
    <location>
        <position position="62"/>
    </location>
    <ligand>
        <name>Zn(2+)</name>
        <dbReference type="ChEBI" id="CHEBI:29105"/>
        <note>catalytic</note>
    </ligand>
</feature>
<evidence type="ECO:0000256" key="17">
    <source>
        <dbReference type="PROSITE-ProRule" id="PRU00703"/>
    </source>
</evidence>
<evidence type="ECO:0000256" key="2">
    <source>
        <dbReference type="ARBA" id="ARBA00007931"/>
    </source>
</evidence>
<feature type="transmembrane region" description="Helical" evidence="14">
    <location>
        <begin position="142"/>
        <end position="160"/>
    </location>
</feature>
<dbReference type="Gene3D" id="3.10.580.10">
    <property type="entry name" value="CBS-domain"/>
    <property type="match status" value="1"/>
</dbReference>
<evidence type="ECO:0000256" key="6">
    <source>
        <dbReference type="ARBA" id="ARBA00022723"/>
    </source>
</evidence>
<dbReference type="PIRSF" id="PIRSF006404">
    <property type="entry name" value="UCP006404_Pept_M50_CBS"/>
    <property type="match status" value="1"/>
</dbReference>
<keyword evidence="6 14" id="KW-0479">Metal-binding</keyword>
<evidence type="ECO:0000256" key="14">
    <source>
        <dbReference type="PIRNR" id="PIRNR006404"/>
    </source>
</evidence>
<evidence type="ECO:0000256" key="12">
    <source>
        <dbReference type="ARBA" id="ARBA00023122"/>
    </source>
</evidence>
<keyword evidence="11 14" id="KW-0482">Metalloprotease</keyword>
<dbReference type="GO" id="GO:0046872">
    <property type="term" value="F:metal ion binding"/>
    <property type="evidence" value="ECO:0007669"/>
    <property type="project" value="UniProtKB-UniRule"/>
</dbReference>
<evidence type="ECO:0000313" key="19">
    <source>
        <dbReference type="EMBL" id="MBR0672741.1"/>
    </source>
</evidence>
<dbReference type="PROSITE" id="PS51371">
    <property type="entry name" value="CBS"/>
    <property type="match status" value="1"/>
</dbReference>
<keyword evidence="20" id="KW-1185">Reference proteome</keyword>
<protein>
    <recommendedName>
        <fullName evidence="14">Zinc metalloprotease</fullName>
    </recommendedName>
</protein>
<comment type="subcellular location">
    <subcellularLocation>
        <location evidence="1 14">Cell membrane</location>
        <topology evidence="1 14">Multi-pass membrane protein</topology>
    </subcellularLocation>
</comment>
<dbReference type="PANTHER" id="PTHR39188:SF3">
    <property type="entry name" value="STAGE IV SPORULATION PROTEIN FB"/>
    <property type="match status" value="1"/>
</dbReference>
<dbReference type="GO" id="GO:0006508">
    <property type="term" value="P:proteolysis"/>
    <property type="evidence" value="ECO:0007669"/>
    <property type="project" value="UniProtKB-KW"/>
</dbReference>
<reference evidence="19" key="1">
    <citation type="submission" date="2020-01" db="EMBL/GenBank/DDBJ databases">
        <authorList>
            <person name="Rat A."/>
        </authorList>
    </citation>
    <scope>NUCLEOTIDE SEQUENCE</scope>
    <source>
        <strain evidence="19">LMG 31231</strain>
    </source>
</reference>
<evidence type="ECO:0000256" key="7">
    <source>
        <dbReference type="ARBA" id="ARBA00022737"/>
    </source>
</evidence>
<evidence type="ECO:0000256" key="15">
    <source>
        <dbReference type="PIRSR" id="PIRSR006404-1"/>
    </source>
</evidence>
<dbReference type="EMBL" id="JAAEDM010000048">
    <property type="protein sequence ID" value="MBR0672741.1"/>
    <property type="molecule type" value="Genomic_DNA"/>
</dbReference>
<evidence type="ECO:0000256" key="13">
    <source>
        <dbReference type="ARBA" id="ARBA00023136"/>
    </source>
</evidence>
<keyword evidence="5 14" id="KW-0812">Transmembrane</keyword>
<gene>
    <name evidence="19" type="ORF">GXW76_16295</name>
</gene>
<dbReference type="InterPro" id="IPR000644">
    <property type="entry name" value="CBS_dom"/>
</dbReference>
<comment type="caution">
    <text evidence="19">The sequence shown here is derived from an EMBL/GenBank/DDBJ whole genome shotgun (WGS) entry which is preliminary data.</text>
</comment>
<keyword evidence="3 14" id="KW-1003">Cell membrane</keyword>
<keyword evidence="8 14" id="KW-0378">Hydrolase</keyword>
<feature type="transmembrane region" description="Helical" evidence="14">
    <location>
        <begin position="190"/>
        <end position="216"/>
    </location>
</feature>
<dbReference type="InterPro" id="IPR016483">
    <property type="entry name" value="UCP006404_Pept_M50_CBS"/>
</dbReference>
<dbReference type="InterPro" id="IPR046342">
    <property type="entry name" value="CBS_dom_sf"/>
</dbReference>
<evidence type="ECO:0000256" key="3">
    <source>
        <dbReference type="ARBA" id="ARBA00022475"/>
    </source>
</evidence>
<dbReference type="SMART" id="SM00116">
    <property type="entry name" value="CBS"/>
    <property type="match status" value="2"/>
</dbReference>
<organism evidence="19 20">
    <name type="scientific">Neoroseomonas soli</name>
    <dbReference type="NCBI Taxonomy" id="1081025"/>
    <lineage>
        <taxon>Bacteria</taxon>
        <taxon>Pseudomonadati</taxon>
        <taxon>Pseudomonadota</taxon>
        <taxon>Alphaproteobacteria</taxon>
        <taxon>Acetobacterales</taxon>
        <taxon>Acetobacteraceae</taxon>
        <taxon>Neoroseomonas</taxon>
    </lineage>
</organism>
<keyword evidence="12 17" id="KW-0129">CBS domain</keyword>
<dbReference type="PANTHER" id="PTHR39188">
    <property type="entry name" value="MEMBRANE-ASSOCIATED ZINC METALLOPROTEASE M50B"/>
    <property type="match status" value="1"/>
</dbReference>
<evidence type="ECO:0000259" key="18">
    <source>
        <dbReference type="PROSITE" id="PS51371"/>
    </source>
</evidence>
<dbReference type="InterPro" id="IPR008915">
    <property type="entry name" value="Peptidase_M50"/>
</dbReference>
<dbReference type="Pfam" id="PF00571">
    <property type="entry name" value="CBS"/>
    <property type="match status" value="1"/>
</dbReference>
<evidence type="ECO:0000256" key="16">
    <source>
        <dbReference type="PIRSR" id="PIRSR006404-2"/>
    </source>
</evidence>
<sequence>MGWSFPIGTVRGTVIRIHVTFFLLLAWIGASHATRGGLPDALAGIAFISLVFGCVVLHELGHAAAAARYGIATPDITLLPIGGMARLDHIPEEPWREIAIAIAGPAVNVAICLVLAAVLGGIPPAQEGLTVEDPRAGFLPRLFWVNAFLVLFNLIPAFPMDGGRVLRAALALRMGHREATRTAARIGQGVAFALGMLGLFGAPLLIFIALFVYLGAAGEVAEEDLRVATRGLAAEDAMETRFEALPPEADIGAAAEALLRTPQQDFPVVDGAGRLMGLVTRDAIIIALRQSGPGVPVADAMRDIPRIGRRVALNDALLALSRDGGAPAVAVEDEAGQLAGLITPANIADLIAVRAPAA</sequence>
<feature type="binding site" evidence="16">
    <location>
        <position position="58"/>
    </location>
    <ligand>
        <name>Zn(2+)</name>
        <dbReference type="ChEBI" id="CHEBI:29105"/>
        <note>catalytic</note>
    </ligand>
</feature>
<evidence type="ECO:0000256" key="8">
    <source>
        <dbReference type="ARBA" id="ARBA00022801"/>
    </source>
</evidence>
<evidence type="ECO:0000256" key="11">
    <source>
        <dbReference type="ARBA" id="ARBA00023049"/>
    </source>
</evidence>
<feature type="active site" evidence="15">
    <location>
        <position position="59"/>
    </location>
</feature>
<keyword evidence="4 14" id="KW-0645">Protease</keyword>
<evidence type="ECO:0000313" key="20">
    <source>
        <dbReference type="Proteomes" id="UP001138751"/>
    </source>
</evidence>
<proteinExistence type="inferred from homology"/>
<evidence type="ECO:0000256" key="4">
    <source>
        <dbReference type="ARBA" id="ARBA00022670"/>
    </source>
</evidence>
<keyword evidence="7" id="KW-0677">Repeat</keyword>
<dbReference type="Proteomes" id="UP001138751">
    <property type="component" value="Unassembled WGS sequence"/>
</dbReference>
<comment type="cofactor">
    <cofactor evidence="14 16">
        <name>Zn(2+)</name>
        <dbReference type="ChEBI" id="CHEBI:29105"/>
    </cofactor>
    <text evidence="14 16">Binds 1 zinc ion per subunit.</text>
</comment>